<dbReference type="PROSITE" id="PS51160">
    <property type="entry name" value="ACYLPHOSPHATASE_3"/>
    <property type="match status" value="1"/>
</dbReference>
<reference evidence="8 10" key="1">
    <citation type="submission" date="2023-07" db="EMBL/GenBank/DDBJ databases">
        <title>Unpublished Manusciprt.</title>
        <authorList>
            <person name="Aydin F."/>
            <person name="Tarhane S."/>
            <person name="Saticioglu I.B."/>
            <person name="Karakaya E."/>
            <person name="Abay S."/>
            <person name="Guran O."/>
            <person name="Bozkurt E."/>
            <person name="Uzum N."/>
            <person name="Olgun K."/>
            <person name="Jablonski D."/>
        </authorList>
    </citation>
    <scope>NUCLEOTIDE SEQUENCE</scope>
    <source>
        <strain evidence="10">faydin-H75</strain>
        <strain evidence="8">Faydin-H76</strain>
    </source>
</reference>
<protein>
    <recommendedName>
        <fullName evidence="2 4">acylphosphatase</fullName>
        <ecNumber evidence="2 4">3.6.1.7</ecNumber>
    </recommendedName>
</protein>
<dbReference type="SUPFAM" id="SSF54975">
    <property type="entry name" value="Acylphosphatase/BLUF domain-like"/>
    <property type="match status" value="1"/>
</dbReference>
<dbReference type="Proteomes" id="UP001240777">
    <property type="component" value="Unassembled WGS sequence"/>
</dbReference>
<dbReference type="PANTHER" id="PTHR47268">
    <property type="entry name" value="ACYLPHOSPHATASE"/>
    <property type="match status" value="1"/>
</dbReference>
<dbReference type="GO" id="GO:0003998">
    <property type="term" value="F:acylphosphatase activity"/>
    <property type="evidence" value="ECO:0007669"/>
    <property type="project" value="UniProtKB-EC"/>
</dbReference>
<dbReference type="Pfam" id="PF00708">
    <property type="entry name" value="Acylphosphatase"/>
    <property type="match status" value="1"/>
</dbReference>
<name>A0AA90PIF4_9HELI</name>
<evidence type="ECO:0000313" key="10">
    <source>
        <dbReference type="Proteomes" id="UP001240777"/>
    </source>
</evidence>
<evidence type="ECO:0000313" key="8">
    <source>
        <dbReference type="EMBL" id="MDP2538411.1"/>
    </source>
</evidence>
<accession>A0AA90PIF4</accession>
<feature type="active site" evidence="4">
    <location>
        <position position="19"/>
    </location>
</feature>
<evidence type="ECO:0000313" key="9">
    <source>
        <dbReference type="Proteomes" id="UP001177258"/>
    </source>
</evidence>
<keyword evidence="10" id="KW-1185">Reference proteome</keyword>
<reference evidence="7" key="2">
    <citation type="submission" date="2023-07" db="EMBL/GenBank/DDBJ databases">
        <authorList>
            <person name="Aydin F."/>
            <person name="Tarhane S."/>
            <person name="Saticioglu I.B."/>
            <person name="Karakaya E."/>
            <person name="Abay S."/>
            <person name="Guran O."/>
            <person name="Bozkurt E."/>
            <person name="Uzum N."/>
            <person name="Olgun K."/>
            <person name="Jablonski D."/>
        </authorList>
    </citation>
    <scope>NUCLEOTIDE SEQUENCE</scope>
    <source>
        <strain evidence="7">Faydin-H75</strain>
    </source>
</reference>
<feature type="active site" evidence="4">
    <location>
        <position position="37"/>
    </location>
</feature>
<dbReference type="InterPro" id="IPR036046">
    <property type="entry name" value="Acylphosphatase-like_dom_sf"/>
</dbReference>
<dbReference type="RefSeq" id="WP_305516383.1">
    <property type="nucleotide sequence ID" value="NZ_JAUPEV010000001.1"/>
</dbReference>
<feature type="domain" description="Acylphosphatase-like" evidence="6">
    <location>
        <begin position="4"/>
        <end position="90"/>
    </location>
</feature>
<comment type="catalytic activity">
    <reaction evidence="3 4">
        <text>an acyl phosphate + H2O = a carboxylate + phosphate + H(+)</text>
        <dbReference type="Rhea" id="RHEA:14965"/>
        <dbReference type="ChEBI" id="CHEBI:15377"/>
        <dbReference type="ChEBI" id="CHEBI:15378"/>
        <dbReference type="ChEBI" id="CHEBI:29067"/>
        <dbReference type="ChEBI" id="CHEBI:43474"/>
        <dbReference type="ChEBI" id="CHEBI:59918"/>
        <dbReference type="EC" id="3.6.1.7"/>
    </reaction>
</comment>
<dbReference type="Proteomes" id="UP001177258">
    <property type="component" value="Unassembled WGS sequence"/>
</dbReference>
<dbReference type="EMBL" id="JAUYZK010000001">
    <property type="protein sequence ID" value="MDP2538411.1"/>
    <property type="molecule type" value="Genomic_DNA"/>
</dbReference>
<evidence type="ECO:0000256" key="1">
    <source>
        <dbReference type="ARBA" id="ARBA00005614"/>
    </source>
</evidence>
<dbReference type="Gene3D" id="3.30.70.100">
    <property type="match status" value="1"/>
</dbReference>
<keyword evidence="4" id="KW-0378">Hydrolase</keyword>
<dbReference type="EMBL" id="JAUPEV010000001">
    <property type="protein sequence ID" value="MDO7252544.1"/>
    <property type="molecule type" value="Genomic_DNA"/>
</dbReference>
<organism evidence="8 9">
    <name type="scientific">Helicobacter cappadocius</name>
    <dbReference type="NCBI Taxonomy" id="3063998"/>
    <lineage>
        <taxon>Bacteria</taxon>
        <taxon>Pseudomonadati</taxon>
        <taxon>Campylobacterota</taxon>
        <taxon>Epsilonproteobacteria</taxon>
        <taxon>Campylobacterales</taxon>
        <taxon>Helicobacteraceae</taxon>
        <taxon>Helicobacter</taxon>
    </lineage>
</organism>
<dbReference type="EC" id="3.6.1.7" evidence="2 4"/>
<sequence>MKQAIEITVTGIVQKVGFRKFSKTQAEQLHIVGSAQNQLDGSVKIFAYGEKENIEKFISILKVGPSRSKVESVDFHIIDGFLSDSFEIIK</sequence>
<dbReference type="InterPro" id="IPR001792">
    <property type="entry name" value="Acylphosphatase-like_dom"/>
</dbReference>
<dbReference type="PANTHER" id="PTHR47268:SF4">
    <property type="entry name" value="ACYLPHOSPHATASE"/>
    <property type="match status" value="1"/>
</dbReference>
<gene>
    <name evidence="7" type="ORF">Q5I04_01240</name>
    <name evidence="8" type="ORF">Q5I06_01240</name>
</gene>
<dbReference type="InterPro" id="IPR020456">
    <property type="entry name" value="Acylphosphatase"/>
</dbReference>
<proteinExistence type="inferred from homology"/>
<evidence type="ECO:0000256" key="2">
    <source>
        <dbReference type="ARBA" id="ARBA00012150"/>
    </source>
</evidence>
<comment type="caution">
    <text evidence="8">The sequence shown here is derived from an EMBL/GenBank/DDBJ whole genome shotgun (WGS) entry which is preliminary data.</text>
</comment>
<evidence type="ECO:0000259" key="6">
    <source>
        <dbReference type="PROSITE" id="PS51160"/>
    </source>
</evidence>
<evidence type="ECO:0000256" key="5">
    <source>
        <dbReference type="RuleBase" id="RU004168"/>
    </source>
</evidence>
<evidence type="ECO:0000313" key="7">
    <source>
        <dbReference type="EMBL" id="MDO7252544.1"/>
    </source>
</evidence>
<evidence type="ECO:0000256" key="4">
    <source>
        <dbReference type="PROSITE-ProRule" id="PRU00520"/>
    </source>
</evidence>
<evidence type="ECO:0000256" key="3">
    <source>
        <dbReference type="ARBA" id="ARBA00047645"/>
    </source>
</evidence>
<dbReference type="AlphaFoldDB" id="A0AA90PIF4"/>
<reference evidence="7 9" key="3">
    <citation type="journal article" date="2024" name="Syst. Appl. Microbiol.">
        <title>Helicobacter cappadocius sp. nov., from lizards: The first psychrotrophic Helicobacter species.</title>
        <authorList>
            <person name="Aydin F."/>
            <person name="Tarhane S."/>
            <person name="Karakaya E."/>
            <person name="Abay S."/>
            <person name="Kayman T."/>
            <person name="Guran O."/>
            <person name="Bozkurt E."/>
            <person name="Uzum N."/>
            <person name="Avci A."/>
            <person name="Olgun K."/>
            <person name="Jablonski D."/>
            <person name="Guran C."/>
            <person name="Burcin Saticioglu I."/>
        </authorList>
    </citation>
    <scope>NUCLEOTIDE SEQUENCE [LARGE SCALE GENOMIC DNA]</scope>
    <source>
        <strain evidence="7">Faydin-H75</strain>
        <strain evidence="9">faydin-H76</strain>
    </source>
</reference>
<comment type="similarity">
    <text evidence="1 5">Belongs to the acylphosphatase family.</text>
</comment>